<feature type="region of interest" description="Disordered" evidence="1">
    <location>
        <begin position="1"/>
        <end position="20"/>
    </location>
</feature>
<proteinExistence type="predicted"/>
<organism evidence="2 3">
    <name type="scientific">Acyrthosiphon pisum</name>
    <name type="common">Pea aphid</name>
    <dbReference type="NCBI Taxonomy" id="7029"/>
    <lineage>
        <taxon>Eukaryota</taxon>
        <taxon>Metazoa</taxon>
        <taxon>Ecdysozoa</taxon>
        <taxon>Arthropoda</taxon>
        <taxon>Hexapoda</taxon>
        <taxon>Insecta</taxon>
        <taxon>Pterygota</taxon>
        <taxon>Neoptera</taxon>
        <taxon>Paraneoptera</taxon>
        <taxon>Hemiptera</taxon>
        <taxon>Sternorrhyncha</taxon>
        <taxon>Aphidomorpha</taxon>
        <taxon>Aphidoidea</taxon>
        <taxon>Aphididae</taxon>
        <taxon>Macrosiphini</taxon>
        <taxon>Acyrthosiphon</taxon>
    </lineage>
</organism>
<dbReference type="RefSeq" id="XP_029342100.1">
    <property type="nucleotide sequence ID" value="XM_029486240.1"/>
</dbReference>
<dbReference type="EnsemblMetazoa" id="XM_029486240.1">
    <property type="protein sequence ID" value="XP_029342100.1"/>
    <property type="gene ID" value="LOC115033525"/>
</dbReference>
<dbReference type="KEGG" id="api:115033525"/>
<accession>A0A8R2NL62</accession>
<protein>
    <submittedName>
        <fullName evidence="2">Uncharacterized protein</fullName>
    </submittedName>
</protein>
<dbReference type="AlphaFoldDB" id="A0A8R2NL62"/>
<dbReference type="Proteomes" id="UP000007819">
    <property type="component" value="Chromosome A1"/>
</dbReference>
<dbReference type="OrthoDB" id="6340809at2759"/>
<evidence type="ECO:0000256" key="1">
    <source>
        <dbReference type="SAM" id="MobiDB-lite"/>
    </source>
</evidence>
<keyword evidence="3" id="KW-1185">Reference proteome</keyword>
<evidence type="ECO:0000313" key="2">
    <source>
        <dbReference type="EnsemblMetazoa" id="XP_029342100.1"/>
    </source>
</evidence>
<dbReference type="GeneID" id="115033525"/>
<name>A0A8R2NL62_ACYPI</name>
<reference evidence="3" key="1">
    <citation type="submission" date="2010-06" db="EMBL/GenBank/DDBJ databases">
        <authorList>
            <person name="Jiang H."/>
            <person name="Abraham K."/>
            <person name="Ali S."/>
            <person name="Alsbrooks S.L."/>
            <person name="Anim B.N."/>
            <person name="Anosike U.S."/>
            <person name="Attaway T."/>
            <person name="Bandaranaike D.P."/>
            <person name="Battles P.K."/>
            <person name="Bell S.N."/>
            <person name="Bell A.V."/>
            <person name="Beltran B."/>
            <person name="Bickham C."/>
            <person name="Bustamante Y."/>
            <person name="Caleb T."/>
            <person name="Canada A."/>
            <person name="Cardenas V."/>
            <person name="Carter K."/>
            <person name="Chacko J."/>
            <person name="Chandrabose M.N."/>
            <person name="Chavez D."/>
            <person name="Chavez A."/>
            <person name="Chen L."/>
            <person name="Chu H.-S."/>
            <person name="Claassen K.J."/>
            <person name="Cockrell R."/>
            <person name="Collins M."/>
            <person name="Cooper J.A."/>
            <person name="Cree A."/>
            <person name="Curry S.M."/>
            <person name="Da Y."/>
            <person name="Dao M.D."/>
            <person name="Das B."/>
            <person name="Davila M.-L."/>
            <person name="Davy-Carroll L."/>
            <person name="Denson S."/>
            <person name="Dinh H."/>
            <person name="Ebong V.E."/>
            <person name="Edwards J.R."/>
            <person name="Egan A."/>
            <person name="El-Daye J."/>
            <person name="Escobedo L."/>
            <person name="Fernandez S."/>
            <person name="Fernando P.R."/>
            <person name="Flagg N."/>
            <person name="Forbes L.D."/>
            <person name="Fowler R.G."/>
            <person name="Fu Q."/>
            <person name="Gabisi R.A."/>
            <person name="Ganer J."/>
            <person name="Garbino Pronczuk A."/>
            <person name="Garcia R.M."/>
            <person name="Garner T."/>
            <person name="Garrett T.E."/>
            <person name="Gonzalez D.A."/>
            <person name="Hamid H."/>
            <person name="Hawkins E.S."/>
            <person name="Hirani K."/>
            <person name="Hogues M.E."/>
            <person name="Hollins B."/>
            <person name="Hsiao C.-H."/>
            <person name="Jabil R."/>
            <person name="James M.L."/>
            <person name="Jhangiani S.N."/>
            <person name="Johnson B."/>
            <person name="Johnson Q."/>
            <person name="Joshi V."/>
            <person name="Kalu J.B."/>
            <person name="Kam C."/>
            <person name="Kashfia A."/>
            <person name="Keebler J."/>
            <person name="Kisamo H."/>
            <person name="Kovar C.L."/>
            <person name="Lago L.A."/>
            <person name="Lai C.-Y."/>
            <person name="Laidlaw J."/>
            <person name="Lara F."/>
            <person name="Le T.-K."/>
            <person name="Lee S.L."/>
            <person name="Legall F.H."/>
            <person name="Lemon S.J."/>
            <person name="Lewis L.R."/>
            <person name="Li B."/>
            <person name="Liu Y."/>
            <person name="Liu Y.-S."/>
            <person name="Lopez J."/>
            <person name="Lozado R.J."/>
            <person name="Lu J."/>
            <person name="Madu R.C."/>
            <person name="Maheshwari M."/>
            <person name="Maheshwari R."/>
            <person name="Malloy K."/>
            <person name="Martinez E."/>
            <person name="Mathew T."/>
            <person name="Mercado I.C."/>
            <person name="Mercado C."/>
            <person name="Meyer B."/>
            <person name="Montgomery K."/>
            <person name="Morgan M.B."/>
            <person name="Munidasa M."/>
            <person name="Nazareth L.V."/>
            <person name="Nelson J."/>
            <person name="Ng B.M."/>
            <person name="Nguyen N.B."/>
            <person name="Nguyen P.Q."/>
            <person name="Nguyen T."/>
            <person name="Obregon M."/>
            <person name="Okwuonu G.O."/>
            <person name="Onwere C.G."/>
            <person name="Orozco G."/>
            <person name="Parra A."/>
            <person name="Patel S."/>
            <person name="Patil S."/>
            <person name="Perez A."/>
            <person name="Perez Y."/>
            <person name="Pham C."/>
            <person name="Primus E.L."/>
            <person name="Pu L.-L."/>
            <person name="Puazo M."/>
            <person name="Qin X."/>
            <person name="Quiroz J.B."/>
            <person name="Reese J."/>
            <person name="Richards S."/>
            <person name="Rives C.M."/>
            <person name="Robberts R."/>
            <person name="Ruiz S.J."/>
            <person name="Ruiz M.J."/>
            <person name="Santibanez J."/>
            <person name="Schneider B.W."/>
            <person name="Sisson I."/>
            <person name="Smith M."/>
            <person name="Sodergren E."/>
            <person name="Song X.-Z."/>
            <person name="Song B.B."/>
            <person name="Summersgill H."/>
            <person name="Thelus R."/>
            <person name="Thornton R.D."/>
            <person name="Trejos Z.Y."/>
            <person name="Usmani K."/>
            <person name="Vattathil S."/>
            <person name="Villasana D."/>
            <person name="Walker D.L."/>
            <person name="Wang S."/>
            <person name="Wang K."/>
            <person name="White C.S."/>
            <person name="Williams A.C."/>
            <person name="Williamson J."/>
            <person name="Wilson K."/>
            <person name="Woghiren I.O."/>
            <person name="Woodworth J.R."/>
            <person name="Worley K.C."/>
            <person name="Wright R.A."/>
            <person name="Wu W."/>
            <person name="Young L."/>
            <person name="Zhang L."/>
            <person name="Zhang J."/>
            <person name="Zhu Y."/>
            <person name="Muzny D.M."/>
            <person name="Weinstock G."/>
            <person name="Gibbs R.A."/>
        </authorList>
    </citation>
    <scope>NUCLEOTIDE SEQUENCE [LARGE SCALE GENOMIC DNA]</scope>
    <source>
        <strain evidence="3">LSR1</strain>
    </source>
</reference>
<reference evidence="2" key="2">
    <citation type="submission" date="2022-06" db="UniProtKB">
        <authorList>
            <consortium name="EnsemblMetazoa"/>
        </authorList>
    </citation>
    <scope>IDENTIFICATION</scope>
</reference>
<sequence>MTLVMAQEGPKTNATTTRPGKAFKNNKNSMLDVMFRAISSATESTTVPVKECHKNTSCGWVIYTPFTRRIDYFMKNSCIYNPNLACLQTDDDLVANAYVYRCVTPYCAFVF</sequence>
<evidence type="ECO:0000313" key="3">
    <source>
        <dbReference type="Proteomes" id="UP000007819"/>
    </source>
</evidence>